<dbReference type="OrthoDB" id="1493299at2"/>
<reference evidence="2 3" key="1">
    <citation type="submission" date="2019-08" db="EMBL/GenBank/DDBJ databases">
        <title>Lewinella sp. strain SSH13 Genome sequencing and assembly.</title>
        <authorList>
            <person name="Kim I."/>
        </authorList>
    </citation>
    <scope>NUCLEOTIDE SEQUENCE [LARGE SCALE GENOMIC DNA]</scope>
    <source>
        <strain evidence="2 3">SSH13</strain>
    </source>
</reference>
<name>A0A5C7FN31_9BACT</name>
<organism evidence="2 3">
    <name type="scientific">Neolewinella aurantiaca</name>
    <dbReference type="NCBI Taxonomy" id="2602767"/>
    <lineage>
        <taxon>Bacteria</taxon>
        <taxon>Pseudomonadati</taxon>
        <taxon>Bacteroidota</taxon>
        <taxon>Saprospiria</taxon>
        <taxon>Saprospirales</taxon>
        <taxon>Lewinellaceae</taxon>
        <taxon>Neolewinella</taxon>
    </lineage>
</organism>
<proteinExistence type="predicted"/>
<feature type="transmembrane region" description="Helical" evidence="1">
    <location>
        <begin position="90"/>
        <end position="108"/>
    </location>
</feature>
<keyword evidence="1" id="KW-0472">Membrane</keyword>
<sequence length="170" mass="17827">MYAFLNKYGQALAFGIGVLVVAIFLMSIFSGDPAEMELLNSESAGAEKYDTGVFDFGIGISLALTALAFIVALLFGIVQFASNPKGSIKGLIGLVVLGVIVFIGYSTANGEIAAETPEIQRAIEKFTTSQETTFSGGNLKFISGAILAALIMIALSILSLVVFGIRGIFK</sequence>
<feature type="transmembrane region" description="Helical" evidence="1">
    <location>
        <begin position="56"/>
        <end position="78"/>
    </location>
</feature>
<dbReference type="Proteomes" id="UP000321907">
    <property type="component" value="Unassembled WGS sequence"/>
</dbReference>
<evidence type="ECO:0000256" key="1">
    <source>
        <dbReference type="SAM" id="Phobius"/>
    </source>
</evidence>
<feature type="transmembrane region" description="Helical" evidence="1">
    <location>
        <begin position="141"/>
        <end position="165"/>
    </location>
</feature>
<protein>
    <submittedName>
        <fullName evidence="2">Uncharacterized protein</fullName>
    </submittedName>
</protein>
<comment type="caution">
    <text evidence="2">The sequence shown here is derived from an EMBL/GenBank/DDBJ whole genome shotgun (WGS) entry which is preliminary data.</text>
</comment>
<dbReference type="RefSeq" id="WP_147932084.1">
    <property type="nucleotide sequence ID" value="NZ_VOXD01000032.1"/>
</dbReference>
<keyword evidence="1" id="KW-1133">Transmembrane helix</keyword>
<dbReference type="EMBL" id="VOXD01000032">
    <property type="protein sequence ID" value="TXF87750.1"/>
    <property type="molecule type" value="Genomic_DNA"/>
</dbReference>
<accession>A0A5C7FN31</accession>
<keyword evidence="1" id="KW-0812">Transmembrane</keyword>
<feature type="transmembrane region" description="Helical" evidence="1">
    <location>
        <begin position="12"/>
        <end position="31"/>
    </location>
</feature>
<evidence type="ECO:0000313" key="2">
    <source>
        <dbReference type="EMBL" id="TXF87750.1"/>
    </source>
</evidence>
<dbReference type="AlphaFoldDB" id="A0A5C7FN31"/>
<keyword evidence="3" id="KW-1185">Reference proteome</keyword>
<evidence type="ECO:0000313" key="3">
    <source>
        <dbReference type="Proteomes" id="UP000321907"/>
    </source>
</evidence>
<gene>
    <name evidence="2" type="ORF">FUA23_17620</name>
</gene>